<dbReference type="Gene3D" id="1.10.510.10">
    <property type="entry name" value="Transferase(Phosphotransferase) domain 1"/>
    <property type="match status" value="1"/>
</dbReference>
<keyword evidence="10" id="KW-0547">Nucleotide-binding</keyword>
<dbReference type="EC" id="2.7.11.1" evidence="3"/>
<reference evidence="12 13" key="1">
    <citation type="submission" date="2023-08" db="EMBL/GenBank/DDBJ databases">
        <title>Black Yeasts Isolated from many extreme environments.</title>
        <authorList>
            <person name="Coleine C."/>
            <person name="Stajich J.E."/>
            <person name="Selbmann L."/>
        </authorList>
    </citation>
    <scope>NUCLEOTIDE SEQUENCE [LARGE SCALE GENOMIC DNA]</scope>
    <source>
        <strain evidence="12 13">CCFEE 5386</strain>
    </source>
</reference>
<keyword evidence="13" id="KW-1185">Reference proteome</keyword>
<dbReference type="GO" id="GO:0004674">
    <property type="term" value="F:protein serine/threonine kinase activity"/>
    <property type="evidence" value="ECO:0007669"/>
    <property type="project" value="UniProtKB-EC"/>
</dbReference>
<evidence type="ECO:0000256" key="8">
    <source>
        <dbReference type="ARBA" id="ARBA00047899"/>
    </source>
</evidence>
<evidence type="ECO:0000256" key="3">
    <source>
        <dbReference type="ARBA" id="ARBA00012513"/>
    </source>
</evidence>
<gene>
    <name evidence="12" type="primary">nekl-2</name>
    <name evidence="12" type="ORF">LTR32_006120</name>
</gene>
<dbReference type="SUPFAM" id="SSF56112">
    <property type="entry name" value="Protein kinase-like (PK-like)"/>
    <property type="match status" value="1"/>
</dbReference>
<evidence type="ECO:0000313" key="13">
    <source>
        <dbReference type="Proteomes" id="UP001308179"/>
    </source>
</evidence>
<dbReference type="InterPro" id="IPR000719">
    <property type="entry name" value="Prot_kinase_dom"/>
</dbReference>
<name>A0ABR0KZW6_9PEZI</name>
<dbReference type="PROSITE" id="PS00109">
    <property type="entry name" value="PROTEIN_KINASE_TYR"/>
    <property type="match status" value="1"/>
</dbReference>
<organism evidence="12 13">
    <name type="scientific">Rachicladosporium monterosium</name>
    <dbReference type="NCBI Taxonomy" id="1507873"/>
    <lineage>
        <taxon>Eukaryota</taxon>
        <taxon>Fungi</taxon>
        <taxon>Dikarya</taxon>
        <taxon>Ascomycota</taxon>
        <taxon>Pezizomycotina</taxon>
        <taxon>Dothideomycetes</taxon>
        <taxon>Dothideomycetidae</taxon>
        <taxon>Cladosporiales</taxon>
        <taxon>Cladosporiaceae</taxon>
        <taxon>Rachicladosporium</taxon>
    </lineage>
</organism>
<protein>
    <recommendedName>
        <fullName evidence="5">EKC/KEOPS complex subunit BUD32</fullName>
        <ecNumber evidence="3">2.7.11.1</ecNumber>
    </recommendedName>
    <alternativeName>
        <fullName evidence="6 7">Atypical Serine/threonine protein kinase BUD32</fullName>
    </alternativeName>
    <alternativeName>
        <fullName evidence="4">EKC/KEOPS complex subunit bud32</fullName>
    </alternativeName>
</protein>
<dbReference type="PROSITE" id="PS00107">
    <property type="entry name" value="PROTEIN_KINASE_ATP"/>
    <property type="match status" value="1"/>
</dbReference>
<evidence type="ECO:0000313" key="12">
    <source>
        <dbReference type="EMBL" id="KAK5141279.1"/>
    </source>
</evidence>
<feature type="binding site" evidence="10">
    <location>
        <position position="272"/>
    </location>
    <ligand>
        <name>ATP</name>
        <dbReference type="ChEBI" id="CHEBI:30616"/>
    </ligand>
</feature>
<evidence type="ECO:0000256" key="10">
    <source>
        <dbReference type="PROSITE-ProRule" id="PRU10141"/>
    </source>
</evidence>
<evidence type="ECO:0000256" key="7">
    <source>
        <dbReference type="ARBA" id="ARBA00033194"/>
    </source>
</evidence>
<dbReference type="InterPro" id="IPR008266">
    <property type="entry name" value="Tyr_kinase_AS"/>
</dbReference>
<comment type="catalytic activity">
    <reaction evidence="8">
        <text>L-threonyl-[protein] + ATP = O-phospho-L-threonyl-[protein] + ADP + H(+)</text>
        <dbReference type="Rhea" id="RHEA:46608"/>
        <dbReference type="Rhea" id="RHEA-COMP:11060"/>
        <dbReference type="Rhea" id="RHEA-COMP:11605"/>
        <dbReference type="ChEBI" id="CHEBI:15378"/>
        <dbReference type="ChEBI" id="CHEBI:30013"/>
        <dbReference type="ChEBI" id="CHEBI:30616"/>
        <dbReference type="ChEBI" id="CHEBI:61977"/>
        <dbReference type="ChEBI" id="CHEBI:456216"/>
        <dbReference type="EC" id="2.7.11.1"/>
    </reaction>
</comment>
<comment type="subunit">
    <text evidence="2">Component of the EKC/KEOPS complex composed of at least BUD32, CGI121, GON7, KAE1 and PCC1; the whole complex dimerizes.</text>
</comment>
<feature type="domain" description="Protein kinase" evidence="11">
    <location>
        <begin position="243"/>
        <end position="525"/>
    </location>
</feature>
<dbReference type="PANTHER" id="PTHR44167:SF24">
    <property type="entry name" value="SERINE_THREONINE-PROTEIN KINASE CHK2"/>
    <property type="match status" value="1"/>
</dbReference>
<comment type="catalytic activity">
    <reaction evidence="9">
        <text>L-seryl-[protein] + ATP = O-phospho-L-seryl-[protein] + ADP + H(+)</text>
        <dbReference type="Rhea" id="RHEA:17989"/>
        <dbReference type="Rhea" id="RHEA-COMP:9863"/>
        <dbReference type="Rhea" id="RHEA-COMP:11604"/>
        <dbReference type="ChEBI" id="CHEBI:15378"/>
        <dbReference type="ChEBI" id="CHEBI:29999"/>
        <dbReference type="ChEBI" id="CHEBI:30616"/>
        <dbReference type="ChEBI" id="CHEBI:83421"/>
        <dbReference type="ChEBI" id="CHEBI:456216"/>
        <dbReference type="EC" id="2.7.11.1"/>
    </reaction>
</comment>
<evidence type="ECO:0000256" key="4">
    <source>
        <dbReference type="ARBA" id="ARBA00013948"/>
    </source>
</evidence>
<dbReference type="InterPro" id="IPR017441">
    <property type="entry name" value="Protein_kinase_ATP_BS"/>
</dbReference>
<evidence type="ECO:0000256" key="1">
    <source>
        <dbReference type="ARBA" id="ARBA00003747"/>
    </source>
</evidence>
<evidence type="ECO:0000256" key="9">
    <source>
        <dbReference type="ARBA" id="ARBA00048679"/>
    </source>
</evidence>
<keyword evidence="10" id="KW-0067">ATP-binding</keyword>
<dbReference type="PANTHER" id="PTHR44167">
    <property type="entry name" value="OVARIAN-SPECIFIC SERINE/THREONINE-PROTEIN KINASE LOK-RELATED"/>
    <property type="match status" value="1"/>
</dbReference>
<dbReference type="PROSITE" id="PS50011">
    <property type="entry name" value="PROTEIN_KINASE_DOM"/>
    <property type="match status" value="1"/>
</dbReference>
<evidence type="ECO:0000259" key="11">
    <source>
        <dbReference type="PROSITE" id="PS50011"/>
    </source>
</evidence>
<dbReference type="Pfam" id="PF00069">
    <property type="entry name" value="Pkinase"/>
    <property type="match status" value="1"/>
</dbReference>
<dbReference type="EMBL" id="JAVRRR010000614">
    <property type="protein sequence ID" value="KAK5141279.1"/>
    <property type="molecule type" value="Genomic_DNA"/>
</dbReference>
<proteinExistence type="predicted"/>
<comment type="function">
    <text evidence="1">Component of the EKC/KEOPS complex that is required for the formation of a threonylcarbamoyl group on adenosine at position 37 (t(6)A37) in tRNAs that read codons beginning with adenine. The complex is probably involved in the transfer of the threonylcarbamoyl moiety of threonylcarbamoyl-AMP (TC-AMP) to the N6 group of A37. BUD32 has ATPase activity in the context of the EKC/KEOPS complex and likely plays a supporting role to the catalytic subunit KAE1. The EKC/KEOPS complex also promotes both telomere uncapping and telomere elongation. The complex is required for efficient recruitment of transcriptional coactivators.</text>
</comment>
<comment type="caution">
    <text evidence="12">The sequence shown here is derived from an EMBL/GenBank/DDBJ whole genome shotgun (WGS) entry which is preliminary data.</text>
</comment>
<keyword evidence="12" id="KW-0808">Transferase</keyword>
<sequence>MPNNRKRGAGVRNTEKKSKTTEKNIVYCIIEVISAPIVIGSLPQNEQYILDPGLDVAHKRSDPYRYSAREDTPQLGRVKLQLTIDKATMRHPNRGHIFGSDASTCDILLDTTVANCVSGRYFRMELSTDQRPPAQIDIVNLSKTGSLTVDNLDYWNGDRAVVRKGQTSRVEAGPNVILSVEFPDRGLDELALDSLREAGKAPLADFHAIRAPRKSRMQTPTWPHSFQDWVRVSDIPWKTGKKYNITGQLGRGRYSTVRMATESQTGRFVAVKIITDGVSPPVKLSRVEDKSRELDIMRRLRRNPHPNIVELLDHAEYPTEPHPTLLVLEFAAHGTLLEYYSRSLDSLPCNKEQTAKEITLQIIKATKHLHNMNIIHGDISPSNVLVFEFDDSDITPYCKLADFTHAQDFIIGNRPGGPDCFVQGTPAYMSLECLKGLRYDDMAEVWACGKIAFWLLTGDHGIPSDATGQIAPYPVFAAHLKTWDCKAALKECHISASGVALLSSMLNNNPSSRPSAGECLSDVWFTEFVPRLRLPSAAELFEPLDLRALVGNDGKAKDSDTHGKAYPMCNIVGYLGESFIASLGRDFPRQDWPDLLRADSSTVFLPSTEAQTTRCCSCEPIDEPVSQTVTRMHHQWGRQPSPDELARALQSVPE</sequence>
<dbReference type="InterPro" id="IPR011009">
    <property type="entry name" value="Kinase-like_dom_sf"/>
</dbReference>
<evidence type="ECO:0000256" key="6">
    <source>
        <dbReference type="ARBA" id="ARBA00030980"/>
    </source>
</evidence>
<accession>A0ABR0KZW6</accession>
<evidence type="ECO:0000256" key="5">
    <source>
        <dbReference type="ARBA" id="ARBA00019973"/>
    </source>
</evidence>
<dbReference type="Proteomes" id="UP001308179">
    <property type="component" value="Unassembled WGS sequence"/>
</dbReference>
<evidence type="ECO:0000256" key="2">
    <source>
        <dbReference type="ARBA" id="ARBA00011534"/>
    </source>
</evidence>